<feature type="transmembrane region" description="Helical" evidence="1">
    <location>
        <begin position="84"/>
        <end position="109"/>
    </location>
</feature>
<feature type="transmembrane region" description="Helical" evidence="1">
    <location>
        <begin position="115"/>
        <end position="140"/>
    </location>
</feature>
<feature type="transmembrane region" description="Helical" evidence="1">
    <location>
        <begin position="7"/>
        <end position="27"/>
    </location>
</feature>
<dbReference type="InterPro" id="IPR021354">
    <property type="entry name" value="DUF2975"/>
</dbReference>
<name>A0ABY8BZU9_9MICO</name>
<keyword evidence="1" id="KW-1133">Transmembrane helix</keyword>
<reference evidence="2 3" key="1">
    <citation type="submission" date="2023-03" db="EMBL/GenBank/DDBJ databases">
        <title>Genome sequence of Microbacterium sp. KACC 23027.</title>
        <authorList>
            <person name="Kim S."/>
            <person name="Heo J."/>
            <person name="Kwon S.-W."/>
        </authorList>
    </citation>
    <scope>NUCLEOTIDE SEQUENCE [LARGE SCALE GENOMIC DNA]</scope>
    <source>
        <strain evidence="2 3">KACC 23027</strain>
    </source>
</reference>
<keyword evidence="1" id="KW-0812">Transmembrane</keyword>
<dbReference type="EMBL" id="CP119108">
    <property type="protein sequence ID" value="WEG09679.1"/>
    <property type="molecule type" value="Genomic_DNA"/>
</dbReference>
<keyword evidence="3" id="KW-1185">Reference proteome</keyword>
<feature type="transmembrane region" description="Helical" evidence="1">
    <location>
        <begin position="47"/>
        <end position="72"/>
    </location>
</feature>
<evidence type="ECO:0000313" key="3">
    <source>
        <dbReference type="Proteomes" id="UP001214553"/>
    </source>
</evidence>
<proteinExistence type="predicted"/>
<evidence type="ECO:0000313" key="2">
    <source>
        <dbReference type="EMBL" id="WEG09679.1"/>
    </source>
</evidence>
<organism evidence="2 3">
    <name type="scientific">Microbacterium horticulturae</name>
    <dbReference type="NCBI Taxonomy" id="3028316"/>
    <lineage>
        <taxon>Bacteria</taxon>
        <taxon>Bacillati</taxon>
        <taxon>Actinomycetota</taxon>
        <taxon>Actinomycetes</taxon>
        <taxon>Micrococcales</taxon>
        <taxon>Microbacteriaceae</taxon>
        <taxon>Microbacterium</taxon>
    </lineage>
</organism>
<protein>
    <submittedName>
        <fullName evidence="2">DUF2975 domain-containing protein</fullName>
    </submittedName>
</protein>
<sequence length="158" mass="16778">MRDAAVLLTRVFIVLLFAALLVGQVWVVPSIAGDTASTAPEFAGLRVPGIVLTVLLLVCVQVVLVCVWRLLSLVDRDEIFQPRAFGWVNTIVIAVLAAVVLVIVGMVLIDRAQAGTPLVLIGGVLAIIVGLGIALVVVVLKELLRQAVQLEQDLSEVV</sequence>
<evidence type="ECO:0000256" key="1">
    <source>
        <dbReference type="SAM" id="Phobius"/>
    </source>
</evidence>
<accession>A0ABY8BZU9</accession>
<keyword evidence="1" id="KW-0472">Membrane</keyword>
<gene>
    <name evidence="2" type="ORF">PU630_03685</name>
</gene>
<dbReference type="RefSeq" id="WP_275279002.1">
    <property type="nucleotide sequence ID" value="NZ_CP119108.1"/>
</dbReference>
<dbReference type="Pfam" id="PF11188">
    <property type="entry name" value="DUF2975"/>
    <property type="match status" value="1"/>
</dbReference>
<dbReference type="Proteomes" id="UP001214553">
    <property type="component" value="Chromosome"/>
</dbReference>